<evidence type="ECO:0000313" key="1">
    <source>
        <dbReference type="EMBL" id="JAE15573.1"/>
    </source>
</evidence>
<dbReference type="AlphaFoldDB" id="A0A0A9G4M6"/>
<protein>
    <submittedName>
        <fullName evidence="1">Uncharacterized protein</fullName>
    </submittedName>
</protein>
<name>A0A0A9G4M6_ARUDO</name>
<reference evidence="1" key="2">
    <citation type="journal article" date="2015" name="Data Brief">
        <title>Shoot transcriptome of the giant reed, Arundo donax.</title>
        <authorList>
            <person name="Barrero R.A."/>
            <person name="Guerrero F.D."/>
            <person name="Moolhuijzen P."/>
            <person name="Goolsby J.A."/>
            <person name="Tidwell J."/>
            <person name="Bellgard S.E."/>
            <person name="Bellgard M.I."/>
        </authorList>
    </citation>
    <scope>NUCLEOTIDE SEQUENCE</scope>
    <source>
        <tissue evidence="1">Shoot tissue taken approximately 20 cm above the soil surface</tissue>
    </source>
</reference>
<organism evidence="1">
    <name type="scientific">Arundo donax</name>
    <name type="common">Giant reed</name>
    <name type="synonym">Donax arundinaceus</name>
    <dbReference type="NCBI Taxonomy" id="35708"/>
    <lineage>
        <taxon>Eukaryota</taxon>
        <taxon>Viridiplantae</taxon>
        <taxon>Streptophyta</taxon>
        <taxon>Embryophyta</taxon>
        <taxon>Tracheophyta</taxon>
        <taxon>Spermatophyta</taxon>
        <taxon>Magnoliopsida</taxon>
        <taxon>Liliopsida</taxon>
        <taxon>Poales</taxon>
        <taxon>Poaceae</taxon>
        <taxon>PACMAD clade</taxon>
        <taxon>Arundinoideae</taxon>
        <taxon>Arundineae</taxon>
        <taxon>Arundo</taxon>
    </lineage>
</organism>
<accession>A0A0A9G4M6</accession>
<reference evidence="1" key="1">
    <citation type="submission" date="2014-09" db="EMBL/GenBank/DDBJ databases">
        <authorList>
            <person name="Magalhaes I.L.F."/>
            <person name="Oliveira U."/>
            <person name="Santos F.R."/>
            <person name="Vidigal T.H.D.A."/>
            <person name="Brescovit A.D."/>
            <person name="Santos A.J."/>
        </authorList>
    </citation>
    <scope>NUCLEOTIDE SEQUENCE</scope>
    <source>
        <tissue evidence="1">Shoot tissue taken approximately 20 cm above the soil surface</tissue>
    </source>
</reference>
<proteinExistence type="predicted"/>
<dbReference type="EMBL" id="GBRH01182323">
    <property type="protein sequence ID" value="JAE15573.1"/>
    <property type="molecule type" value="Transcribed_RNA"/>
</dbReference>
<sequence length="78" mass="9265">MTCGIAMVLQLLKKQKGKPTERITLYGLQDSATLFFFKEMNQMIRNSLAFLRKKIRFSCTNFIPQRQIRKTKWHLTRA</sequence>